<comment type="caution">
    <text evidence="1">The sequence shown here is derived from an EMBL/GenBank/DDBJ whole genome shotgun (WGS) entry which is preliminary data.</text>
</comment>
<dbReference type="EMBL" id="LWCI01000002">
    <property type="protein sequence ID" value="KZS68256.1"/>
    <property type="molecule type" value="Genomic_DNA"/>
</dbReference>
<dbReference type="Proteomes" id="UP000077342">
    <property type="component" value="Unassembled WGS sequence"/>
</dbReference>
<protein>
    <submittedName>
        <fullName evidence="1">Uncharacterized protein</fullName>
    </submittedName>
</protein>
<name>A0A162FSV2_9MYCO</name>
<reference evidence="2" key="1">
    <citation type="submission" date="2016-04" db="EMBL/GenBank/DDBJ databases">
        <authorList>
            <person name="Strapagiel D."/>
            <person name="Borowka P."/>
            <person name="Marciniak B."/>
            <person name="Bakula Z."/>
            <person name="Van Ingen J."/>
            <person name="Safianowska A."/>
            <person name="Dziadek J."/>
            <person name="Jagielski T."/>
        </authorList>
    </citation>
    <scope>NUCLEOTIDE SEQUENCE [LARGE SCALE GENOMIC DNA]</scope>
    <source>
        <strain evidence="2">1010001458</strain>
    </source>
</reference>
<evidence type="ECO:0000313" key="1">
    <source>
        <dbReference type="EMBL" id="KZS68256.1"/>
    </source>
</evidence>
<evidence type="ECO:0000313" key="2">
    <source>
        <dbReference type="Proteomes" id="UP000077342"/>
    </source>
</evidence>
<sequence>MVPFRRWLSRKLYLLSCRIYEDWHEIELIADSERIRFCCYGDFTGSWPERWEFSCSCERRATQHSVE</sequence>
<organism evidence="1 2">
    <name type="scientific">Mycobacterium ostraviense</name>
    <dbReference type="NCBI Taxonomy" id="2738409"/>
    <lineage>
        <taxon>Bacteria</taxon>
        <taxon>Bacillati</taxon>
        <taxon>Actinomycetota</taxon>
        <taxon>Actinomycetes</taxon>
        <taxon>Mycobacteriales</taxon>
        <taxon>Mycobacteriaceae</taxon>
        <taxon>Mycobacterium</taxon>
    </lineage>
</organism>
<accession>A0A162FSV2</accession>
<proteinExistence type="predicted"/>
<dbReference type="AlphaFoldDB" id="A0A162FSV2"/>
<keyword evidence="2" id="KW-1185">Reference proteome</keyword>
<gene>
    <name evidence="1" type="ORF">A4G28_26850</name>
</gene>